<evidence type="ECO:0000313" key="2">
    <source>
        <dbReference type="Proteomes" id="UP000822184"/>
    </source>
</evidence>
<sequence>MYIKFFMKEKTLKKQTDIFYKINNEVDFPIANIGRDSYVCDSVINTGIDYTISNGYAAHNLQIGQFVSVAVGVEFCMNINHNYFNLSTGVSDLFENNSHKENVERHKQKGQIIIQNDVWLGHNSTIMPGVTIHNGAVVAANSHVVKDVPPYAIVGGNPAKVIKYRFKKEIIDKLLAIQWWNWDDEKIRSNNRYFNENVEEFCEKFYNEAIEQKKKIEKLEIEKLAYSYLFFVDFGEKYSITERVLIEFLSKFGMNEDYQLILYVKEEYFEKNEEIIITFNDIITKMLMEMRAKCTVTVCIDSKESERAIFKSVDYFIANRSSDTVLHSCYADENNVRIISGVDVPVF</sequence>
<comment type="caution">
    <text evidence="1">The sequence shown here is derived from an EMBL/GenBank/DDBJ whole genome shotgun (WGS) entry which is preliminary data.</text>
</comment>
<dbReference type="SUPFAM" id="SSF51161">
    <property type="entry name" value="Trimeric LpxA-like enzymes"/>
    <property type="match status" value="1"/>
</dbReference>
<name>A0AAE5H2N0_CLOBE</name>
<dbReference type="CDD" id="cd03349">
    <property type="entry name" value="LbH_XAT"/>
    <property type="match status" value="1"/>
</dbReference>
<gene>
    <name evidence="1" type="ORF">BCD95_001217</name>
</gene>
<dbReference type="PANTHER" id="PTHR43300">
    <property type="entry name" value="ACETYLTRANSFERASE"/>
    <property type="match status" value="1"/>
</dbReference>
<protein>
    <submittedName>
        <fullName evidence="1">Virginiamycin A acetyltransferase</fullName>
        <ecNumber evidence="1">2.3.1.-</ecNumber>
    </submittedName>
</protein>
<accession>A0AAE5H2N0</accession>
<dbReference type="InterPro" id="IPR011004">
    <property type="entry name" value="Trimer_LpxA-like_sf"/>
</dbReference>
<dbReference type="Pfam" id="PF00132">
    <property type="entry name" value="Hexapep"/>
    <property type="match status" value="1"/>
</dbReference>
<reference evidence="1" key="1">
    <citation type="submission" date="2020-06" db="EMBL/GenBank/DDBJ databases">
        <title>Genomic insights into acetone-butanol-ethanol (ABE) fermentation by sequencing solventogenic clostridia strains.</title>
        <authorList>
            <person name="Brown S."/>
        </authorList>
    </citation>
    <scope>NUCLEOTIDE SEQUENCE</scope>
    <source>
        <strain evidence="1">DJ123</strain>
    </source>
</reference>
<dbReference type="PANTHER" id="PTHR43300:SF11">
    <property type="entry name" value="ACETYLTRANSFERASE RV3034C-RELATED"/>
    <property type="match status" value="1"/>
</dbReference>
<proteinExistence type="predicted"/>
<dbReference type="InterPro" id="IPR001451">
    <property type="entry name" value="Hexapep"/>
</dbReference>
<evidence type="ECO:0000313" key="1">
    <source>
        <dbReference type="EMBL" id="NSB12958.1"/>
    </source>
</evidence>
<dbReference type="Proteomes" id="UP000822184">
    <property type="component" value="Unassembled WGS sequence"/>
</dbReference>
<organism evidence="1 2">
    <name type="scientific">Clostridium beijerinckii</name>
    <name type="common">Clostridium MP</name>
    <dbReference type="NCBI Taxonomy" id="1520"/>
    <lineage>
        <taxon>Bacteria</taxon>
        <taxon>Bacillati</taxon>
        <taxon>Bacillota</taxon>
        <taxon>Clostridia</taxon>
        <taxon>Eubacteriales</taxon>
        <taxon>Clostridiaceae</taxon>
        <taxon>Clostridium</taxon>
    </lineage>
</organism>
<dbReference type="Gene3D" id="2.160.10.10">
    <property type="entry name" value="Hexapeptide repeat proteins"/>
    <property type="match status" value="1"/>
</dbReference>
<keyword evidence="1" id="KW-0808">Transferase</keyword>
<dbReference type="AlphaFoldDB" id="A0AAE5H2N0"/>
<dbReference type="EC" id="2.3.1.-" evidence="1"/>
<dbReference type="InterPro" id="IPR050179">
    <property type="entry name" value="Trans_hexapeptide_repeat"/>
</dbReference>
<dbReference type="GO" id="GO:0016746">
    <property type="term" value="F:acyltransferase activity"/>
    <property type="evidence" value="ECO:0007669"/>
    <property type="project" value="UniProtKB-KW"/>
</dbReference>
<keyword evidence="1" id="KW-0012">Acyltransferase</keyword>
<dbReference type="EMBL" id="JABTDW010000001">
    <property type="protein sequence ID" value="NSB12958.1"/>
    <property type="molecule type" value="Genomic_DNA"/>
</dbReference>